<evidence type="ECO:0000256" key="1">
    <source>
        <dbReference type="SAM" id="MobiDB-lite"/>
    </source>
</evidence>
<evidence type="ECO:0000313" key="2">
    <source>
        <dbReference type="EMBL" id="KAF2158318.1"/>
    </source>
</evidence>
<reference evidence="2" key="1">
    <citation type="journal article" date="2020" name="Stud. Mycol.">
        <title>101 Dothideomycetes genomes: a test case for predicting lifestyles and emergence of pathogens.</title>
        <authorList>
            <person name="Haridas S."/>
            <person name="Albert R."/>
            <person name="Binder M."/>
            <person name="Bloem J."/>
            <person name="Labutti K."/>
            <person name="Salamov A."/>
            <person name="Andreopoulos B."/>
            <person name="Baker S."/>
            <person name="Barry K."/>
            <person name="Bills G."/>
            <person name="Bluhm B."/>
            <person name="Cannon C."/>
            <person name="Castanera R."/>
            <person name="Culley D."/>
            <person name="Daum C."/>
            <person name="Ezra D."/>
            <person name="Gonzalez J."/>
            <person name="Henrissat B."/>
            <person name="Kuo A."/>
            <person name="Liang C."/>
            <person name="Lipzen A."/>
            <person name="Lutzoni F."/>
            <person name="Magnuson J."/>
            <person name="Mondo S."/>
            <person name="Nolan M."/>
            <person name="Ohm R."/>
            <person name="Pangilinan J."/>
            <person name="Park H.-J."/>
            <person name="Ramirez L."/>
            <person name="Alfaro M."/>
            <person name="Sun H."/>
            <person name="Tritt A."/>
            <person name="Yoshinaga Y."/>
            <person name="Zwiers L.-H."/>
            <person name="Turgeon B."/>
            <person name="Goodwin S."/>
            <person name="Spatafora J."/>
            <person name="Crous P."/>
            <person name="Grigoriev I."/>
        </authorList>
    </citation>
    <scope>NUCLEOTIDE SEQUENCE</scope>
    <source>
        <strain evidence="2">ATCC 36951</strain>
    </source>
</reference>
<proteinExistence type="predicted"/>
<protein>
    <submittedName>
        <fullName evidence="2">Uncharacterized protein</fullName>
    </submittedName>
</protein>
<organism evidence="2 3">
    <name type="scientific">Zasmidium cellare ATCC 36951</name>
    <dbReference type="NCBI Taxonomy" id="1080233"/>
    <lineage>
        <taxon>Eukaryota</taxon>
        <taxon>Fungi</taxon>
        <taxon>Dikarya</taxon>
        <taxon>Ascomycota</taxon>
        <taxon>Pezizomycotina</taxon>
        <taxon>Dothideomycetes</taxon>
        <taxon>Dothideomycetidae</taxon>
        <taxon>Mycosphaerellales</taxon>
        <taxon>Mycosphaerellaceae</taxon>
        <taxon>Zasmidium</taxon>
    </lineage>
</organism>
<gene>
    <name evidence="2" type="ORF">M409DRAFT_31150</name>
</gene>
<feature type="compositionally biased region" description="Polar residues" evidence="1">
    <location>
        <begin position="272"/>
        <end position="287"/>
    </location>
</feature>
<feature type="compositionally biased region" description="Basic and acidic residues" evidence="1">
    <location>
        <begin position="44"/>
        <end position="62"/>
    </location>
</feature>
<feature type="compositionally biased region" description="Polar residues" evidence="1">
    <location>
        <begin position="1"/>
        <end position="13"/>
    </location>
</feature>
<feature type="region of interest" description="Disordered" evidence="1">
    <location>
        <begin position="236"/>
        <end position="287"/>
    </location>
</feature>
<dbReference type="RefSeq" id="XP_033659207.1">
    <property type="nucleotide sequence ID" value="XM_033810206.1"/>
</dbReference>
<name>A0A6A6BWA7_ZASCE</name>
<accession>A0A6A6BWA7</accession>
<evidence type="ECO:0000313" key="3">
    <source>
        <dbReference type="Proteomes" id="UP000799537"/>
    </source>
</evidence>
<sequence>MTPQTAADAQSRQYMRARGSGGDTQSSDQQAKKQTQNRFVHHRERPEVRGDGFQSGDHKHEASGTFPNTTATTADYQPFSIAGAIAPQTCSTDHDMISQWQQAMVGAGVDGYVYPPGTLGEEHAGPYMNLESGPLVSNSGGWDGRSDLGHDADKYFGLFTDNVAHKQRLGGYVDPTPNGPMQGYPNQGMGLDYISASSSMIFDAHAMANAYKTTTNASGEYYFGGAFGGGFPTDMTASDRVAPPGMRPSLNGATPPAPASRQAGSQPPPAVQSASTGDDSSQSRPSQVASLESRMAYILQQAALVGFKNLDALAAEYYTANFRKTSALFSDQTLSRIRRLPELIATIQRAAKEWTEWEQKGYQEEIVKGAEELLLAEWMAFKNCPRFSEWMELVSKPNNSTEETVKVKQILQDEAPNLWGLNSSLLGTGINPHRNNQVRATLNTIKPLVGIV</sequence>
<dbReference type="AlphaFoldDB" id="A0A6A6BWA7"/>
<feature type="region of interest" description="Disordered" evidence="1">
    <location>
        <begin position="1"/>
        <end position="71"/>
    </location>
</feature>
<dbReference type="Proteomes" id="UP000799537">
    <property type="component" value="Unassembled WGS sequence"/>
</dbReference>
<keyword evidence="3" id="KW-1185">Reference proteome</keyword>
<feature type="compositionally biased region" description="Polar residues" evidence="1">
    <location>
        <begin position="23"/>
        <end position="38"/>
    </location>
</feature>
<dbReference type="OrthoDB" id="194358at2759"/>
<dbReference type="GeneID" id="54563478"/>
<dbReference type="EMBL" id="ML993697">
    <property type="protein sequence ID" value="KAF2158318.1"/>
    <property type="molecule type" value="Genomic_DNA"/>
</dbReference>